<organism evidence="3 4">
    <name type="scientific">Actinocrispum wychmicini</name>
    <dbReference type="NCBI Taxonomy" id="1213861"/>
    <lineage>
        <taxon>Bacteria</taxon>
        <taxon>Bacillati</taxon>
        <taxon>Actinomycetota</taxon>
        <taxon>Actinomycetes</taxon>
        <taxon>Pseudonocardiales</taxon>
        <taxon>Pseudonocardiaceae</taxon>
        <taxon>Actinocrispum</taxon>
    </lineage>
</organism>
<evidence type="ECO:0000259" key="2">
    <source>
        <dbReference type="Pfam" id="PF26607"/>
    </source>
</evidence>
<evidence type="ECO:0000256" key="1">
    <source>
        <dbReference type="SAM" id="Phobius"/>
    </source>
</evidence>
<feature type="transmembrane region" description="Helical" evidence="1">
    <location>
        <begin position="57"/>
        <end position="76"/>
    </location>
</feature>
<dbReference type="EMBL" id="SLWS01000007">
    <property type="protein sequence ID" value="TCO55697.1"/>
    <property type="molecule type" value="Genomic_DNA"/>
</dbReference>
<reference evidence="3 4" key="1">
    <citation type="submission" date="2019-03" db="EMBL/GenBank/DDBJ databases">
        <title>Genomic Encyclopedia of Type Strains, Phase IV (KMG-IV): sequencing the most valuable type-strain genomes for metagenomic binning, comparative biology and taxonomic classification.</title>
        <authorList>
            <person name="Goeker M."/>
        </authorList>
    </citation>
    <scope>NUCLEOTIDE SEQUENCE [LARGE SCALE GENOMIC DNA]</scope>
    <source>
        <strain evidence="3 4">DSM 45934</strain>
    </source>
</reference>
<dbReference type="InterPro" id="IPR058502">
    <property type="entry name" value="PLL-like_beta-prop"/>
</dbReference>
<dbReference type="RefSeq" id="WP_132121730.1">
    <property type="nucleotide sequence ID" value="NZ_SLWS01000007.1"/>
</dbReference>
<dbReference type="OrthoDB" id="9815928at2"/>
<feature type="domain" description="PLL-like beta propeller" evidence="2">
    <location>
        <begin position="176"/>
        <end position="254"/>
    </location>
</feature>
<name>A0A4R2JBE7_9PSEU</name>
<keyword evidence="4" id="KW-1185">Reference proteome</keyword>
<evidence type="ECO:0000313" key="3">
    <source>
        <dbReference type="EMBL" id="TCO55697.1"/>
    </source>
</evidence>
<accession>A0A4R2JBE7</accession>
<keyword evidence="1" id="KW-0472">Membrane</keyword>
<gene>
    <name evidence="3" type="ORF">EV192_107119</name>
</gene>
<proteinExistence type="predicted"/>
<sequence>MTADAVAFHAATLAVEPEPCRRTILTAVRMVRREQTLFEGDDCMAWIKSMRRARQTLVMIIMVTSGFVTSVSAAQATGTRNVPPSCNGPAYNSPINKGSYGGLQRCGQYSSHVDEQNATIQVLAGSDYKIYEGTTELSSQAQRSGEHDTTCVYRDPNGNEILIICAYGCATLHWLDGRKSLFCVGSDHGVYYTEQFVPGGPWTGWRPMGGYATSSVTVNGDNTWRPQIVVYGSDQVTRYERHWTGSTWSPWAVLSTPG</sequence>
<evidence type="ECO:0000313" key="4">
    <source>
        <dbReference type="Proteomes" id="UP000295680"/>
    </source>
</evidence>
<comment type="caution">
    <text evidence="3">The sequence shown here is derived from an EMBL/GenBank/DDBJ whole genome shotgun (WGS) entry which is preliminary data.</text>
</comment>
<dbReference type="Proteomes" id="UP000295680">
    <property type="component" value="Unassembled WGS sequence"/>
</dbReference>
<dbReference type="AlphaFoldDB" id="A0A4R2JBE7"/>
<keyword evidence="1" id="KW-0812">Transmembrane</keyword>
<keyword evidence="1" id="KW-1133">Transmembrane helix</keyword>
<dbReference type="Pfam" id="PF26607">
    <property type="entry name" value="DUF8189"/>
    <property type="match status" value="1"/>
</dbReference>
<dbReference type="SUPFAM" id="SSF89372">
    <property type="entry name" value="Fucose-specific lectin"/>
    <property type="match status" value="1"/>
</dbReference>
<protein>
    <recommendedName>
        <fullName evidence="2">PLL-like beta propeller domain-containing protein</fullName>
    </recommendedName>
</protein>